<dbReference type="AlphaFoldDB" id="A0A381TT92"/>
<protein>
    <submittedName>
        <fullName evidence="1">Uncharacterized protein</fullName>
    </submittedName>
</protein>
<accession>A0A381TT92</accession>
<reference evidence="1" key="1">
    <citation type="submission" date="2018-05" db="EMBL/GenBank/DDBJ databases">
        <authorList>
            <person name="Lanie J.A."/>
            <person name="Ng W.-L."/>
            <person name="Kazmierczak K.M."/>
            <person name="Andrzejewski T.M."/>
            <person name="Davidsen T.M."/>
            <person name="Wayne K.J."/>
            <person name="Tettelin H."/>
            <person name="Glass J.I."/>
            <person name="Rusch D."/>
            <person name="Podicherti R."/>
            <person name="Tsui H.-C.T."/>
            <person name="Winkler M.E."/>
        </authorList>
    </citation>
    <scope>NUCLEOTIDE SEQUENCE</scope>
</reference>
<organism evidence="1">
    <name type="scientific">marine metagenome</name>
    <dbReference type="NCBI Taxonomy" id="408172"/>
    <lineage>
        <taxon>unclassified sequences</taxon>
        <taxon>metagenomes</taxon>
        <taxon>ecological metagenomes</taxon>
    </lineage>
</organism>
<dbReference type="EMBL" id="UINC01005048">
    <property type="protein sequence ID" value="SVA18701.1"/>
    <property type="molecule type" value="Genomic_DNA"/>
</dbReference>
<gene>
    <name evidence="1" type="ORF">METZ01_LOCUS71555</name>
</gene>
<name>A0A381TT92_9ZZZZ</name>
<evidence type="ECO:0000313" key="1">
    <source>
        <dbReference type="EMBL" id="SVA18701.1"/>
    </source>
</evidence>
<sequence>MEQLLGQILVIVAIIHTRVMNAEEEYVSMSTAVEHGLIGSK</sequence>
<proteinExistence type="predicted"/>